<accession>A0A9W5PBF4</accession>
<name>A0A9W5PBF4_9BACI</name>
<reference evidence="1 2" key="1">
    <citation type="journal article" date="2014" name="Syst. Appl. Microbiol.">
        <title>Genomic insights into the taxonomic status of the three subspecies of Bacillus subtilis.</title>
        <authorList>
            <person name="Yi H."/>
            <person name="Chun J."/>
            <person name="Cha C.J."/>
        </authorList>
    </citation>
    <scope>NUCLEOTIDE SEQUENCE [LARGE SCALE GENOMIC DNA]</scope>
    <source>
        <strain evidence="1 2">KCTC 13429</strain>
    </source>
</reference>
<evidence type="ECO:0000313" key="2">
    <source>
        <dbReference type="Proteomes" id="UP000011182"/>
    </source>
</evidence>
<organism evidence="1 2">
    <name type="scientific">Bacillus inaquosorum KCTC 13429</name>
    <dbReference type="NCBI Taxonomy" id="1236548"/>
    <lineage>
        <taxon>Bacteria</taxon>
        <taxon>Bacillati</taxon>
        <taxon>Bacillota</taxon>
        <taxon>Bacilli</taxon>
        <taxon>Bacillales</taxon>
        <taxon>Bacillaceae</taxon>
        <taxon>Bacillus</taxon>
    </lineage>
</organism>
<dbReference type="AlphaFoldDB" id="A0A9W5PBF4"/>
<dbReference type="EMBL" id="AMXN01000009">
    <property type="protein sequence ID" value="ELS59585.1"/>
    <property type="molecule type" value="Genomic_DNA"/>
</dbReference>
<gene>
    <name evidence="1" type="ORF">BSI_39660</name>
</gene>
<dbReference type="Proteomes" id="UP000011182">
    <property type="component" value="Unassembled WGS sequence"/>
</dbReference>
<keyword evidence="2" id="KW-1185">Reference proteome</keyword>
<sequence length="47" mass="5594">MNDINDLIKLIGSIDRRIFFCKSKDRVAYSRFKTKLFFVDDYTGEDV</sequence>
<evidence type="ECO:0000313" key="1">
    <source>
        <dbReference type="EMBL" id="ELS59585.1"/>
    </source>
</evidence>
<proteinExistence type="predicted"/>
<protein>
    <submittedName>
        <fullName evidence="1">Uncharacterized protein</fullName>
    </submittedName>
</protein>
<comment type="caution">
    <text evidence="1">The sequence shown here is derived from an EMBL/GenBank/DDBJ whole genome shotgun (WGS) entry which is preliminary data.</text>
</comment>